<feature type="region of interest" description="Disordered" evidence="1">
    <location>
        <begin position="44"/>
        <end position="63"/>
    </location>
</feature>
<comment type="caution">
    <text evidence="2">The sequence shown here is derived from an EMBL/GenBank/DDBJ whole genome shotgun (WGS) entry which is preliminary data.</text>
</comment>
<feature type="compositionally biased region" description="Basic and acidic residues" evidence="1">
    <location>
        <begin position="251"/>
        <end position="260"/>
    </location>
</feature>
<proteinExistence type="predicted"/>
<dbReference type="OrthoDB" id="19014at2759"/>
<gene>
    <name evidence="2" type="ORF">AK812_SmicGene30447</name>
</gene>
<feature type="region of interest" description="Disordered" evidence="1">
    <location>
        <begin position="174"/>
        <end position="195"/>
    </location>
</feature>
<feature type="compositionally biased region" description="Basic and acidic residues" evidence="1">
    <location>
        <begin position="44"/>
        <end position="59"/>
    </location>
</feature>
<evidence type="ECO:0000313" key="3">
    <source>
        <dbReference type="Proteomes" id="UP000186817"/>
    </source>
</evidence>
<feature type="region of interest" description="Disordered" evidence="1">
    <location>
        <begin position="243"/>
        <end position="272"/>
    </location>
</feature>
<dbReference type="AlphaFoldDB" id="A0A1Q9CZ99"/>
<accession>A0A1Q9CZ99</accession>
<feature type="compositionally biased region" description="Polar residues" evidence="1">
    <location>
        <begin position="175"/>
        <end position="189"/>
    </location>
</feature>
<dbReference type="Proteomes" id="UP000186817">
    <property type="component" value="Unassembled WGS sequence"/>
</dbReference>
<evidence type="ECO:0000256" key="1">
    <source>
        <dbReference type="SAM" id="MobiDB-lite"/>
    </source>
</evidence>
<name>A0A1Q9CZ99_SYMMI</name>
<protein>
    <submittedName>
        <fullName evidence="2">Uncharacterized protein</fullName>
    </submittedName>
</protein>
<organism evidence="2 3">
    <name type="scientific">Symbiodinium microadriaticum</name>
    <name type="common">Dinoflagellate</name>
    <name type="synonym">Zooxanthella microadriatica</name>
    <dbReference type="NCBI Taxonomy" id="2951"/>
    <lineage>
        <taxon>Eukaryota</taxon>
        <taxon>Sar</taxon>
        <taxon>Alveolata</taxon>
        <taxon>Dinophyceae</taxon>
        <taxon>Suessiales</taxon>
        <taxon>Symbiodiniaceae</taxon>
        <taxon>Symbiodinium</taxon>
    </lineage>
</organism>
<sequence>MHRCRPAHWVENDQFQRRMLQEGKSLEDMQRFDYIACTCLPDSGRSEEQRHRRSEEQRHLRAGSFYSSTDQGVPLEKLVFYAHCEVEPLRILRLNDEVGSVPIGFTYLGAFLPPRLYADIVMFTPETRRVLTFDGEVCLDGTTGHEVVEEIKHIIDDSIRGAEVQAATSERLAEQNRQVTAHNQGTPNGSPAAAAPMYSGYIEARWEERNNRSRGNRGGRYSQAEWDEMSDQALEAVFADAAPESHCSETVGREAPEPRETAPPAEEDWDVPLDDPGMMDIPDEEHLQTRLHPSGRYDVNRHLNANEVLHGPGHRLQSL</sequence>
<dbReference type="EMBL" id="LSRX01000823">
    <property type="protein sequence ID" value="OLP88243.1"/>
    <property type="molecule type" value="Genomic_DNA"/>
</dbReference>
<reference evidence="2 3" key="1">
    <citation type="submission" date="2016-02" db="EMBL/GenBank/DDBJ databases">
        <title>Genome analysis of coral dinoflagellate symbionts highlights evolutionary adaptations to a symbiotic lifestyle.</title>
        <authorList>
            <person name="Aranda M."/>
            <person name="Li Y."/>
            <person name="Liew Y.J."/>
            <person name="Baumgarten S."/>
            <person name="Simakov O."/>
            <person name="Wilson M."/>
            <person name="Piel J."/>
            <person name="Ashoor H."/>
            <person name="Bougouffa S."/>
            <person name="Bajic V.B."/>
            <person name="Ryu T."/>
            <person name="Ravasi T."/>
            <person name="Bayer T."/>
            <person name="Micklem G."/>
            <person name="Kim H."/>
            <person name="Bhak J."/>
            <person name="Lajeunesse T.C."/>
            <person name="Voolstra C.R."/>
        </authorList>
    </citation>
    <scope>NUCLEOTIDE SEQUENCE [LARGE SCALE GENOMIC DNA]</scope>
    <source>
        <strain evidence="2 3">CCMP2467</strain>
    </source>
</reference>
<evidence type="ECO:0000313" key="2">
    <source>
        <dbReference type="EMBL" id="OLP88243.1"/>
    </source>
</evidence>
<keyword evidence="3" id="KW-1185">Reference proteome</keyword>